<keyword evidence="2" id="KW-1185">Reference proteome</keyword>
<dbReference type="AlphaFoldDB" id="S3BPZ2"/>
<proteinExistence type="predicted"/>
<name>S3BPZ2_OPHP1</name>
<dbReference type="Proteomes" id="UP000016923">
    <property type="component" value="Unassembled WGS sequence"/>
</dbReference>
<organism evidence="1 2">
    <name type="scientific">Ophiostoma piceae (strain UAMH 11346)</name>
    <name type="common">Sap stain fungus</name>
    <dbReference type="NCBI Taxonomy" id="1262450"/>
    <lineage>
        <taxon>Eukaryota</taxon>
        <taxon>Fungi</taxon>
        <taxon>Dikarya</taxon>
        <taxon>Ascomycota</taxon>
        <taxon>Pezizomycotina</taxon>
        <taxon>Sordariomycetes</taxon>
        <taxon>Sordariomycetidae</taxon>
        <taxon>Ophiostomatales</taxon>
        <taxon>Ophiostomataceae</taxon>
        <taxon>Ophiostoma</taxon>
    </lineage>
</organism>
<dbReference type="HOGENOM" id="CLU_2413856_0_0_1"/>
<dbReference type="EMBL" id="KE148179">
    <property type="protein sequence ID" value="EPE02447.1"/>
    <property type="molecule type" value="Genomic_DNA"/>
</dbReference>
<dbReference type="OrthoDB" id="408631at2759"/>
<evidence type="ECO:0000313" key="1">
    <source>
        <dbReference type="EMBL" id="EPE02447.1"/>
    </source>
</evidence>
<sequence length="92" mass="10116">MQCSNIDECEPDGMLCLSRPVVSSASFPPTAECLALWPAGSNDTAAADAFNTFFRDLARHAPAENKDAGTYHGAEQWYVFSKIPYTDYFDVT</sequence>
<accession>S3BPZ2</accession>
<gene>
    <name evidence="1" type="ORF">F503_00715</name>
</gene>
<evidence type="ECO:0000313" key="2">
    <source>
        <dbReference type="Proteomes" id="UP000016923"/>
    </source>
</evidence>
<protein>
    <submittedName>
        <fullName evidence="1">Uncharacterized protein</fullName>
    </submittedName>
</protein>
<reference evidence="1 2" key="1">
    <citation type="journal article" date="2013" name="BMC Genomics">
        <title>The genome and transcriptome of the pine saprophyte Ophiostoma piceae, and a comparison with the bark beetle-associated pine pathogen Grosmannia clavigera.</title>
        <authorList>
            <person name="Haridas S."/>
            <person name="Wang Y."/>
            <person name="Lim L."/>
            <person name="Massoumi Alamouti S."/>
            <person name="Jackman S."/>
            <person name="Docking R."/>
            <person name="Robertson G."/>
            <person name="Birol I."/>
            <person name="Bohlmann J."/>
            <person name="Breuil C."/>
        </authorList>
    </citation>
    <scope>NUCLEOTIDE SEQUENCE [LARGE SCALE GENOMIC DNA]</scope>
    <source>
        <strain evidence="1 2">UAMH 11346</strain>
    </source>
</reference>
<dbReference type="VEuPathDB" id="FungiDB:F503_00715"/>